<protein>
    <submittedName>
        <fullName evidence="1">Uncharacterized protein</fullName>
    </submittedName>
</protein>
<evidence type="ECO:0000313" key="2">
    <source>
        <dbReference type="Proteomes" id="UP000316706"/>
    </source>
</evidence>
<gene>
    <name evidence="1" type="ORF">FHX41_4087</name>
</gene>
<reference evidence="1 2" key="1">
    <citation type="submission" date="2019-06" db="EMBL/GenBank/DDBJ databases">
        <title>Sequencing the genomes of 1000 actinobacteria strains.</title>
        <authorList>
            <person name="Klenk H.-P."/>
        </authorList>
    </citation>
    <scope>NUCLEOTIDE SEQUENCE [LARGE SCALE GENOMIC DNA]</scope>
    <source>
        <strain evidence="1 2">DSM 45043</strain>
    </source>
</reference>
<dbReference type="EMBL" id="VFPO01000001">
    <property type="protein sequence ID" value="TQM70364.1"/>
    <property type="molecule type" value="Genomic_DNA"/>
</dbReference>
<sequence>MIGAAVAALAACGQAGAGGERVCTEIGAPSGLRVAVAPSDAADAASASLRVCWDGTCRDVSLDLAPQSVSVPMGCEGDDPDAVCSASASPDGSKGGFAPVEGLPKQPVRVVFALLDSGGRTILTQDLGVTPEATYPNGEDCPEGGAQAALTVAGGKVTAG</sequence>
<proteinExistence type="predicted"/>
<evidence type="ECO:0000313" key="1">
    <source>
        <dbReference type="EMBL" id="TQM70364.1"/>
    </source>
</evidence>
<comment type="caution">
    <text evidence="1">The sequence shown here is derived from an EMBL/GenBank/DDBJ whole genome shotgun (WGS) entry which is preliminary data.</text>
</comment>
<name>A0A543IIG0_9ACTN</name>
<dbReference type="Proteomes" id="UP000316706">
    <property type="component" value="Unassembled WGS sequence"/>
</dbReference>
<keyword evidence="2" id="KW-1185">Reference proteome</keyword>
<organism evidence="1 2">
    <name type="scientific">Actinomadura hallensis</name>
    <dbReference type="NCBI Taxonomy" id="337895"/>
    <lineage>
        <taxon>Bacteria</taxon>
        <taxon>Bacillati</taxon>
        <taxon>Actinomycetota</taxon>
        <taxon>Actinomycetes</taxon>
        <taxon>Streptosporangiales</taxon>
        <taxon>Thermomonosporaceae</taxon>
        <taxon>Actinomadura</taxon>
    </lineage>
</organism>
<dbReference type="AlphaFoldDB" id="A0A543IIG0"/>
<accession>A0A543IIG0</accession>